<dbReference type="PATRIC" id="fig|338187.25.peg.713"/>
<proteinExistence type="predicted"/>
<dbReference type="EMBL" id="CP000789">
    <property type="protein sequence ID" value="ABU70934.1"/>
    <property type="molecule type" value="Genomic_DNA"/>
</dbReference>
<dbReference type="KEGG" id="vha:VIBHAR_01969"/>
<organism evidence="1 2">
    <name type="scientific">Vibrio campbellii (strain ATCC BAA-1116)</name>
    <dbReference type="NCBI Taxonomy" id="2902295"/>
    <lineage>
        <taxon>Bacteria</taxon>
        <taxon>Pseudomonadati</taxon>
        <taxon>Pseudomonadota</taxon>
        <taxon>Gammaproteobacteria</taxon>
        <taxon>Vibrionales</taxon>
        <taxon>Vibrionaceae</taxon>
        <taxon>Vibrio</taxon>
    </lineage>
</organism>
<protein>
    <submittedName>
        <fullName evidence="1">Uncharacterized protein</fullName>
    </submittedName>
</protein>
<accession>A7MYK8</accession>
<evidence type="ECO:0000313" key="1">
    <source>
        <dbReference type="EMBL" id="ABU70934.1"/>
    </source>
</evidence>
<dbReference type="AlphaFoldDB" id="A7MYK8"/>
<gene>
    <name evidence="1" type="ordered locus">VIBHAR_01969</name>
</gene>
<dbReference type="RefSeq" id="WP_012127724.1">
    <property type="nucleotide sequence ID" value="NC_009783.1"/>
</dbReference>
<sequence length="254" mass="29159">MLIFNCTKAAANFLSPHKSKESKPLIQAVPDFDIEDVGSPQAPISQWLVQHTKQLGQDILYVCHVQHRFTMVFTGVEKGNWLQFMQCFWERLVNHFCWLIEELSLNINSSPQNWVDNIRTLHSQNGERPIFCLRYSPSVNASAARFRSTFETALYEIGCLPNDEEAGEFEFHENSRIHFSGCKESMFYPAHELLCNGLEMYMDVSGNDLDAFKSLSFNYFEQTLSDMFNVSTITPEDVAMVLNTLTTEKGTNNR</sequence>
<dbReference type="Proteomes" id="UP000008152">
    <property type="component" value="Chromosome I"/>
</dbReference>
<evidence type="ECO:0000313" key="2">
    <source>
        <dbReference type="Proteomes" id="UP000008152"/>
    </source>
</evidence>
<reference evidence="1 2" key="1">
    <citation type="submission" date="2007-08" db="EMBL/GenBank/DDBJ databases">
        <authorList>
            <consortium name="The Vibrio harveyi Genome Sequencing Project"/>
            <person name="Bassler B."/>
            <person name="Clifton S.W."/>
            <person name="Fulton L."/>
            <person name="Delehaunty K."/>
            <person name="Fronick C."/>
            <person name="Harrison M."/>
            <person name="Markivic C."/>
            <person name="Fulton R."/>
            <person name="Tin-Wollam A.-M."/>
            <person name="Shah N."/>
            <person name="Pepin K."/>
            <person name="Nash W."/>
            <person name="Thiruvilangam P."/>
            <person name="Bhonagiri V."/>
            <person name="Waters C."/>
            <person name="Tu K.C."/>
            <person name="Irgon J."/>
            <person name="Wilson R.K."/>
        </authorList>
    </citation>
    <scope>NUCLEOTIDE SEQUENCE [LARGE SCALE GENOMIC DNA]</scope>
    <source>
        <strain evidence="2">ATCC BAA-1116 / BB120</strain>
    </source>
</reference>
<name>A7MYK8_VIBC1</name>